<dbReference type="PROSITE" id="PS50835">
    <property type="entry name" value="IG_LIKE"/>
    <property type="match status" value="1"/>
</dbReference>
<evidence type="ECO:0000313" key="3">
    <source>
        <dbReference type="EMBL" id="KAG0561825.1"/>
    </source>
</evidence>
<name>A0A8T0GTX5_CERPU</name>
<evidence type="ECO:0000313" key="4">
    <source>
        <dbReference type="Proteomes" id="UP000822688"/>
    </source>
</evidence>
<feature type="domain" description="Ig-like" evidence="2">
    <location>
        <begin position="11"/>
        <end position="133"/>
    </location>
</feature>
<evidence type="ECO:0000259" key="2">
    <source>
        <dbReference type="PROSITE" id="PS50835"/>
    </source>
</evidence>
<dbReference type="Proteomes" id="UP000822688">
    <property type="component" value="Chromosome 9"/>
</dbReference>
<keyword evidence="4" id="KW-1185">Reference proteome</keyword>
<gene>
    <name evidence="3" type="ORF">KC19_9G095100</name>
</gene>
<reference evidence="3" key="1">
    <citation type="submission" date="2020-06" db="EMBL/GenBank/DDBJ databases">
        <title>WGS assembly of Ceratodon purpureus strain R40.</title>
        <authorList>
            <person name="Carey S.B."/>
            <person name="Jenkins J."/>
            <person name="Shu S."/>
            <person name="Lovell J.T."/>
            <person name="Sreedasyam A."/>
            <person name="Maumus F."/>
            <person name="Tiley G.P."/>
            <person name="Fernandez-Pozo N."/>
            <person name="Barry K."/>
            <person name="Chen C."/>
            <person name="Wang M."/>
            <person name="Lipzen A."/>
            <person name="Daum C."/>
            <person name="Saski C.A."/>
            <person name="Payton A.C."/>
            <person name="Mcbreen J.C."/>
            <person name="Conrad R.E."/>
            <person name="Kollar L.M."/>
            <person name="Olsson S."/>
            <person name="Huttunen S."/>
            <person name="Landis J.B."/>
            <person name="Wickett N.J."/>
            <person name="Johnson M.G."/>
            <person name="Rensing S.A."/>
            <person name="Grimwood J."/>
            <person name="Schmutz J."/>
            <person name="Mcdaniel S.F."/>
        </authorList>
    </citation>
    <scope>NUCLEOTIDE SEQUENCE</scope>
    <source>
        <strain evidence="3">R40</strain>
    </source>
</reference>
<evidence type="ECO:0000256" key="1">
    <source>
        <dbReference type="SAM" id="MobiDB-lite"/>
    </source>
</evidence>
<feature type="compositionally biased region" description="Pro residues" evidence="1">
    <location>
        <begin position="138"/>
        <end position="153"/>
    </location>
</feature>
<sequence length="153" mass="16057">MFHCPLNQHVPKLLVCVAKYLTAGCLSIQGRGLKQALLARGPEEDLTCLLDQLGNYKFQHITHVSNGSDELAPGEPLSNERLKRICTNWALPPKQIMVVIGGGAQGEAALAATEDSGFFVCRVNNSSHEAPVAATPAAPAPSPAPVTPASPAP</sequence>
<protein>
    <recommendedName>
        <fullName evidence="2">Ig-like domain-containing protein</fullName>
    </recommendedName>
</protein>
<comment type="caution">
    <text evidence="3">The sequence shown here is derived from an EMBL/GenBank/DDBJ whole genome shotgun (WGS) entry which is preliminary data.</text>
</comment>
<organism evidence="3 4">
    <name type="scientific">Ceratodon purpureus</name>
    <name type="common">Fire moss</name>
    <name type="synonym">Dicranum purpureum</name>
    <dbReference type="NCBI Taxonomy" id="3225"/>
    <lineage>
        <taxon>Eukaryota</taxon>
        <taxon>Viridiplantae</taxon>
        <taxon>Streptophyta</taxon>
        <taxon>Embryophyta</taxon>
        <taxon>Bryophyta</taxon>
        <taxon>Bryophytina</taxon>
        <taxon>Bryopsida</taxon>
        <taxon>Dicranidae</taxon>
        <taxon>Pseudoditrichales</taxon>
        <taxon>Ditrichaceae</taxon>
        <taxon>Ceratodon</taxon>
    </lineage>
</organism>
<dbReference type="EMBL" id="CM026430">
    <property type="protein sequence ID" value="KAG0561825.1"/>
    <property type="molecule type" value="Genomic_DNA"/>
</dbReference>
<dbReference type="AlphaFoldDB" id="A0A8T0GTX5"/>
<proteinExistence type="predicted"/>
<dbReference type="InterPro" id="IPR007110">
    <property type="entry name" value="Ig-like_dom"/>
</dbReference>
<accession>A0A8T0GTX5</accession>
<feature type="region of interest" description="Disordered" evidence="1">
    <location>
        <begin position="130"/>
        <end position="153"/>
    </location>
</feature>